<organism evidence="3 4">
    <name type="scientific">Crucibulum laeve</name>
    <dbReference type="NCBI Taxonomy" id="68775"/>
    <lineage>
        <taxon>Eukaryota</taxon>
        <taxon>Fungi</taxon>
        <taxon>Dikarya</taxon>
        <taxon>Basidiomycota</taxon>
        <taxon>Agaricomycotina</taxon>
        <taxon>Agaricomycetes</taxon>
        <taxon>Agaricomycetidae</taxon>
        <taxon>Agaricales</taxon>
        <taxon>Agaricineae</taxon>
        <taxon>Nidulariaceae</taxon>
        <taxon>Crucibulum</taxon>
    </lineage>
</organism>
<evidence type="ECO:0000259" key="2">
    <source>
        <dbReference type="Pfam" id="PF25459"/>
    </source>
</evidence>
<reference evidence="3 4" key="1">
    <citation type="journal article" date="2019" name="Nat. Ecol. Evol.">
        <title>Megaphylogeny resolves global patterns of mushroom evolution.</title>
        <authorList>
            <person name="Varga T."/>
            <person name="Krizsan K."/>
            <person name="Foldi C."/>
            <person name="Dima B."/>
            <person name="Sanchez-Garcia M."/>
            <person name="Sanchez-Ramirez S."/>
            <person name="Szollosi G.J."/>
            <person name="Szarkandi J.G."/>
            <person name="Papp V."/>
            <person name="Albert L."/>
            <person name="Andreopoulos W."/>
            <person name="Angelini C."/>
            <person name="Antonin V."/>
            <person name="Barry K.W."/>
            <person name="Bougher N.L."/>
            <person name="Buchanan P."/>
            <person name="Buyck B."/>
            <person name="Bense V."/>
            <person name="Catcheside P."/>
            <person name="Chovatia M."/>
            <person name="Cooper J."/>
            <person name="Damon W."/>
            <person name="Desjardin D."/>
            <person name="Finy P."/>
            <person name="Geml J."/>
            <person name="Haridas S."/>
            <person name="Hughes K."/>
            <person name="Justo A."/>
            <person name="Karasinski D."/>
            <person name="Kautmanova I."/>
            <person name="Kiss B."/>
            <person name="Kocsube S."/>
            <person name="Kotiranta H."/>
            <person name="LaButti K.M."/>
            <person name="Lechner B.E."/>
            <person name="Liimatainen K."/>
            <person name="Lipzen A."/>
            <person name="Lukacs Z."/>
            <person name="Mihaltcheva S."/>
            <person name="Morgado L.N."/>
            <person name="Niskanen T."/>
            <person name="Noordeloos M.E."/>
            <person name="Ohm R.A."/>
            <person name="Ortiz-Santana B."/>
            <person name="Ovrebo C."/>
            <person name="Racz N."/>
            <person name="Riley R."/>
            <person name="Savchenko A."/>
            <person name="Shiryaev A."/>
            <person name="Soop K."/>
            <person name="Spirin V."/>
            <person name="Szebenyi C."/>
            <person name="Tomsovsky M."/>
            <person name="Tulloss R.E."/>
            <person name="Uehling J."/>
            <person name="Grigoriev I.V."/>
            <person name="Vagvolgyi C."/>
            <person name="Papp T."/>
            <person name="Martin F.M."/>
            <person name="Miettinen O."/>
            <person name="Hibbett D.S."/>
            <person name="Nagy L.G."/>
        </authorList>
    </citation>
    <scope>NUCLEOTIDE SEQUENCE [LARGE SCALE GENOMIC DNA]</scope>
    <source>
        <strain evidence="3 4">CBS 166.37</strain>
    </source>
</reference>
<evidence type="ECO:0000313" key="3">
    <source>
        <dbReference type="EMBL" id="TFK37569.1"/>
    </source>
</evidence>
<protein>
    <recommendedName>
        <fullName evidence="2">BBC1/AIM3 cysteine proteinase-fold domain-containing protein</fullName>
    </recommendedName>
</protein>
<dbReference type="STRING" id="68775.A0A5C3LWH0"/>
<feature type="region of interest" description="Disordered" evidence="1">
    <location>
        <begin position="220"/>
        <end position="242"/>
    </location>
</feature>
<evidence type="ECO:0000256" key="1">
    <source>
        <dbReference type="SAM" id="MobiDB-lite"/>
    </source>
</evidence>
<proteinExistence type="predicted"/>
<dbReference type="EMBL" id="ML213607">
    <property type="protein sequence ID" value="TFK37569.1"/>
    <property type="molecule type" value="Genomic_DNA"/>
</dbReference>
<feature type="compositionally biased region" description="Polar residues" evidence="1">
    <location>
        <begin position="30"/>
        <end position="40"/>
    </location>
</feature>
<sequence>MPSFAELKAKAAGATNSGVEKFQNVRDRNTSVPMKNTNWDPYSGKPPPPLPPPKANSRTRPTQVAPLPPPPRRTSSTAEATSTPTLPSRGPLAPPAPALPKRVPSAPTLPTRGPSAAPPPPPPRASPSVSFTKAPSPPGPPPIIRNTRPGFASRQLTPSYTRHEEPEEEYEEPAEEVAHEEENIDWANLSLEDKQVFFSWLDEFFAKFLNISIPPRSAHGTIEHHASPGRVSSKSASPNRPATTATISTFTLSHPPPSSYDSSALDLVHYFSPSTPWPNSWYASATHNAIPPPLEGNTDITWNGAWQSYGINTTIYMGILFSDLSIFWGTIEYDSSQPSNKSKVKRDAAYLPRPRPLDQAALVEASETYGDTIASFAESFLGTGEYCARGECWDLANEALKYFADFDYVPKPVPSISRTHGHLIYEGKAGSKGAAEIGRWRGGDDRIRRGDIVEWRRVKIEGLRGSYFKLGDPDHTAVIVSDLVLKGAGTLQDGKSLKPSELGALAVVEQSVGQPPERKEYDLKGFREGEMWIYRPVGMEAYLGISAVEAKAPDGFPTLLKL</sequence>
<accession>A0A5C3LWH0</accession>
<dbReference type="AlphaFoldDB" id="A0A5C3LWH0"/>
<keyword evidence="4" id="KW-1185">Reference proteome</keyword>
<dbReference type="InterPro" id="IPR057402">
    <property type="entry name" value="AIM3_BBC1_C"/>
</dbReference>
<feature type="compositionally biased region" description="Acidic residues" evidence="1">
    <location>
        <begin position="166"/>
        <end position="175"/>
    </location>
</feature>
<feature type="compositionally biased region" description="Polar residues" evidence="1">
    <location>
        <begin position="230"/>
        <end position="242"/>
    </location>
</feature>
<name>A0A5C3LWH0_9AGAR</name>
<feature type="region of interest" description="Disordered" evidence="1">
    <location>
        <begin position="1"/>
        <end position="181"/>
    </location>
</feature>
<evidence type="ECO:0000313" key="4">
    <source>
        <dbReference type="Proteomes" id="UP000308652"/>
    </source>
</evidence>
<feature type="compositionally biased region" description="Pro residues" evidence="1">
    <location>
        <begin position="44"/>
        <end position="54"/>
    </location>
</feature>
<gene>
    <name evidence="3" type="ORF">BDQ12DRAFT_724023</name>
</gene>
<feature type="domain" description="BBC1/AIM3 cysteine proteinase-fold" evidence="2">
    <location>
        <begin position="349"/>
        <end position="545"/>
    </location>
</feature>
<feature type="compositionally biased region" description="Low complexity" evidence="1">
    <location>
        <begin position="73"/>
        <end position="88"/>
    </location>
</feature>
<dbReference type="OrthoDB" id="3357271at2759"/>
<feature type="compositionally biased region" description="Pro residues" evidence="1">
    <location>
        <begin position="116"/>
        <end position="125"/>
    </location>
</feature>
<dbReference type="Pfam" id="PF25459">
    <property type="entry name" value="AIM3_BBC1_C"/>
    <property type="match status" value="1"/>
</dbReference>
<dbReference type="Proteomes" id="UP000308652">
    <property type="component" value="Unassembled WGS sequence"/>
</dbReference>